<dbReference type="Proteomes" id="UP000321892">
    <property type="component" value="Chromosome"/>
</dbReference>
<evidence type="ECO:0000256" key="1">
    <source>
        <dbReference type="ARBA" id="ARBA00022729"/>
    </source>
</evidence>
<proteinExistence type="predicted"/>
<dbReference type="Pfam" id="PF02638">
    <property type="entry name" value="GHL10"/>
    <property type="match status" value="1"/>
</dbReference>
<dbReference type="Gene3D" id="3.20.20.80">
    <property type="entry name" value="Glycosidases"/>
    <property type="match status" value="1"/>
</dbReference>
<organism evidence="4 5">
    <name type="scientific">Leptotrichia hofstadii</name>
    <dbReference type="NCBI Taxonomy" id="157688"/>
    <lineage>
        <taxon>Bacteria</taxon>
        <taxon>Fusobacteriati</taxon>
        <taxon>Fusobacteriota</taxon>
        <taxon>Fusobacteriia</taxon>
        <taxon>Fusobacteriales</taxon>
        <taxon>Leptotrichiaceae</taxon>
        <taxon>Leptotrichia</taxon>
    </lineage>
</organism>
<feature type="chain" id="PRO_5022012889" description="Glycosyl hydrolase-like 10 domain-containing protein" evidence="2">
    <location>
        <begin position="24"/>
        <end position="414"/>
    </location>
</feature>
<dbReference type="InterPro" id="IPR003790">
    <property type="entry name" value="GHL10"/>
</dbReference>
<reference evidence="4 5" key="1">
    <citation type="submission" date="2019-07" db="EMBL/GenBank/DDBJ databases">
        <title>Complete Genome Sequence of Leptotrichia hofstadii Strain JCM16775.</title>
        <authorList>
            <person name="Watanabe S."/>
            <person name="Cui L."/>
        </authorList>
    </citation>
    <scope>NUCLEOTIDE SEQUENCE [LARGE SCALE GENOMIC DNA]</scope>
    <source>
        <strain evidence="4 5">JCM16775</strain>
    </source>
</reference>
<sequence length="414" mass="47379">MKSILKKISLLAITVLTAATLNASNIIMGNNQNASKVNNQKVTRNSELRGVWVASVSNIDWPSKKGLSVEQQKREFLTILDNVKKWNMNAVFVQIKPTADAFYPSKYSPWSEYLTGTQGINPGYDPLKFMVEEAHKRGIEFHAWFNPYRLSTSSSRDRLSKDNIGRKKPEWTVSYGGQLYLNPGIPEVNDYVVDSIVEVVKNYDVDGVHMDDYFYPYKVKNQEYPDSAQYQKYGSKFASVGDWRRDNVNKLVEKLHTSIKKENKNVEFGISPFGVWRNASTDPSRGSATKAGVQNYDDLYADILLWMNKGWIDYVAPQIYWNQGHKSAEYNTLVKWWSKYAGQTQTDLYIGQAAYKVNDWQNAKELINQVNFNRNYPEVKGSIFFSYKSLLTNPKNATNSLAQGPYSNNGNQEF</sequence>
<evidence type="ECO:0000256" key="2">
    <source>
        <dbReference type="SAM" id="SignalP"/>
    </source>
</evidence>
<dbReference type="RefSeq" id="WP_026746984.1">
    <property type="nucleotide sequence ID" value="NZ_AP019823.1"/>
</dbReference>
<keyword evidence="5" id="KW-1185">Reference proteome</keyword>
<dbReference type="OrthoDB" id="9794671at2"/>
<feature type="domain" description="Glycosyl hydrolase-like 10" evidence="3">
    <location>
        <begin position="47"/>
        <end position="361"/>
    </location>
</feature>
<feature type="signal peptide" evidence="2">
    <location>
        <begin position="1"/>
        <end position="23"/>
    </location>
</feature>
<name>A0A510JIR4_9FUSO</name>
<dbReference type="EMBL" id="AP019823">
    <property type="protein sequence ID" value="BBM39184.1"/>
    <property type="molecule type" value="Genomic_DNA"/>
</dbReference>
<keyword evidence="1 2" id="KW-0732">Signal</keyword>
<dbReference type="InterPro" id="IPR017853">
    <property type="entry name" value="GH"/>
</dbReference>
<dbReference type="SUPFAM" id="SSF51445">
    <property type="entry name" value="(Trans)glycosidases"/>
    <property type="match status" value="1"/>
</dbReference>
<evidence type="ECO:0000313" key="4">
    <source>
        <dbReference type="EMBL" id="BBM39184.1"/>
    </source>
</evidence>
<gene>
    <name evidence="4" type="ORF">JCM16775_1895</name>
</gene>
<dbReference type="InterPro" id="IPR052177">
    <property type="entry name" value="Divisome_Glycosyl_Hydrolase"/>
</dbReference>
<accession>A0A510JIR4</accession>
<dbReference type="PANTHER" id="PTHR43405:SF1">
    <property type="entry name" value="GLYCOSYL HYDROLASE DIGH"/>
    <property type="match status" value="1"/>
</dbReference>
<dbReference type="PANTHER" id="PTHR43405">
    <property type="entry name" value="GLYCOSYL HYDROLASE DIGH"/>
    <property type="match status" value="1"/>
</dbReference>
<evidence type="ECO:0000259" key="3">
    <source>
        <dbReference type="Pfam" id="PF02638"/>
    </source>
</evidence>
<evidence type="ECO:0000313" key="5">
    <source>
        <dbReference type="Proteomes" id="UP000321892"/>
    </source>
</evidence>
<dbReference type="KEGG" id="lhf:JCM16775_1895"/>
<dbReference type="AlphaFoldDB" id="A0A510JIR4"/>
<protein>
    <recommendedName>
        <fullName evidence="3">Glycosyl hydrolase-like 10 domain-containing protein</fullName>
    </recommendedName>
</protein>